<reference evidence="1 2" key="1">
    <citation type="journal article" date="2018" name="Nat. Biotechnol.">
        <title>A standardized bacterial taxonomy based on genome phylogeny substantially revises the tree of life.</title>
        <authorList>
            <person name="Parks D.H."/>
            <person name="Chuvochina M."/>
            <person name="Waite D.W."/>
            <person name="Rinke C."/>
            <person name="Skarshewski A."/>
            <person name="Chaumeil P.A."/>
            <person name="Hugenholtz P."/>
        </authorList>
    </citation>
    <scope>NUCLEOTIDE SEQUENCE [LARGE SCALE GENOMIC DNA]</scope>
    <source>
        <strain evidence="1">UBA11701</strain>
    </source>
</reference>
<evidence type="ECO:0000313" key="1">
    <source>
        <dbReference type="EMBL" id="HCC42456.1"/>
    </source>
</evidence>
<organism evidence="1 2">
    <name type="scientific">candidate division WWE3 bacterium</name>
    <dbReference type="NCBI Taxonomy" id="2053526"/>
    <lineage>
        <taxon>Bacteria</taxon>
        <taxon>Katanobacteria</taxon>
    </lineage>
</organism>
<gene>
    <name evidence="1" type="ORF">DEP93_03205</name>
</gene>
<dbReference type="EMBL" id="DOZN01000020">
    <property type="protein sequence ID" value="HCC42456.1"/>
    <property type="molecule type" value="Genomic_DNA"/>
</dbReference>
<dbReference type="AlphaFoldDB" id="A0A3D0ZQT1"/>
<comment type="caution">
    <text evidence="1">The sequence shown here is derived from an EMBL/GenBank/DDBJ whole genome shotgun (WGS) entry which is preliminary data.</text>
</comment>
<evidence type="ECO:0000313" key="2">
    <source>
        <dbReference type="Proteomes" id="UP000263336"/>
    </source>
</evidence>
<accession>A0A3D0ZQT1</accession>
<sequence>MVLHQVPTNWRVFVSPGALVKHEGRLYINIHSQINAKPDQYFIVQVTQLEQEVLVNMGTVPKDLHIPEIDNGKVIKDHFMPVVTDEFRRADNF</sequence>
<protein>
    <submittedName>
        <fullName evidence="1">Uncharacterized protein</fullName>
    </submittedName>
</protein>
<name>A0A3D0ZQT1_UNCKA</name>
<proteinExistence type="predicted"/>
<dbReference type="Proteomes" id="UP000263336">
    <property type="component" value="Unassembled WGS sequence"/>
</dbReference>